<evidence type="ECO:0000256" key="1">
    <source>
        <dbReference type="SAM" id="Phobius"/>
    </source>
</evidence>
<keyword evidence="1" id="KW-0472">Membrane</keyword>
<keyword evidence="3" id="KW-1185">Reference proteome</keyword>
<reference evidence="2 3" key="1">
    <citation type="submission" date="2016-03" db="EMBL/GenBank/DDBJ databases">
        <title>Genome sequencing of Psychrobacter alimentarius PAMC 27889.</title>
        <authorList>
            <person name="Lee J."/>
            <person name="Kim O.-S."/>
        </authorList>
    </citation>
    <scope>NUCLEOTIDE SEQUENCE [LARGE SCALE GENOMIC DNA]</scope>
    <source>
        <strain evidence="2 3">PAMC 27889</strain>
    </source>
</reference>
<dbReference type="EMBL" id="CP014945">
    <property type="protein sequence ID" value="AMT96897.1"/>
    <property type="molecule type" value="Genomic_DNA"/>
</dbReference>
<dbReference type="GeneID" id="33060075"/>
<feature type="transmembrane region" description="Helical" evidence="1">
    <location>
        <begin position="6"/>
        <end position="25"/>
    </location>
</feature>
<gene>
    <name evidence="2" type="ORF">A3K91_1293</name>
</gene>
<sequence length="65" mass="7524">MTKLQMVTLGIWLLSIPYYFISQRLTEDMIAPIRIDLLAICALLAALTLATLIQWLIRQYKLRST</sequence>
<keyword evidence="1" id="KW-0812">Transmembrane</keyword>
<feature type="transmembrane region" description="Helical" evidence="1">
    <location>
        <begin position="37"/>
        <end position="57"/>
    </location>
</feature>
<accession>A0ABM5ZXR8</accession>
<dbReference type="Proteomes" id="UP000076104">
    <property type="component" value="Chromosome"/>
</dbReference>
<evidence type="ECO:0000313" key="2">
    <source>
        <dbReference type="EMBL" id="AMT96897.1"/>
    </source>
</evidence>
<organism evidence="2 3">
    <name type="scientific">Psychrobacter alimentarius</name>
    <dbReference type="NCBI Taxonomy" id="261164"/>
    <lineage>
        <taxon>Bacteria</taxon>
        <taxon>Pseudomonadati</taxon>
        <taxon>Pseudomonadota</taxon>
        <taxon>Gammaproteobacteria</taxon>
        <taxon>Moraxellales</taxon>
        <taxon>Moraxellaceae</taxon>
        <taxon>Psychrobacter</taxon>
    </lineage>
</organism>
<evidence type="ECO:0000313" key="3">
    <source>
        <dbReference type="Proteomes" id="UP000076104"/>
    </source>
</evidence>
<name>A0ABM5ZXR8_9GAMM</name>
<proteinExistence type="predicted"/>
<protein>
    <submittedName>
        <fullName evidence="2">Uncharacterized protein</fullName>
    </submittedName>
</protein>
<keyword evidence="1" id="KW-1133">Transmembrane helix</keyword>
<dbReference type="RefSeq" id="WP_062844534.1">
    <property type="nucleotide sequence ID" value="NZ_CP014945.1"/>
</dbReference>